<comment type="caution">
    <text evidence="2">The sequence shown here is derived from an EMBL/GenBank/DDBJ whole genome shotgun (WGS) entry which is preliminary data.</text>
</comment>
<gene>
    <name evidence="2" type="ORF">GSTENG00022347001</name>
</gene>
<proteinExistence type="predicted"/>
<feature type="non-terminal residue" evidence="2">
    <location>
        <position position="1"/>
    </location>
</feature>
<dbReference type="EMBL" id="CAAE01014705">
    <property type="protein sequence ID" value="CAG03068.1"/>
    <property type="molecule type" value="Genomic_DNA"/>
</dbReference>
<protein>
    <submittedName>
        <fullName evidence="2">(spotted green pufferfish) hypothetical protein</fullName>
    </submittedName>
</protein>
<reference evidence="2" key="2">
    <citation type="submission" date="2004-02" db="EMBL/GenBank/DDBJ databases">
        <authorList>
            <consortium name="Genoscope"/>
            <consortium name="Whitehead Institute Centre for Genome Research"/>
        </authorList>
    </citation>
    <scope>NUCLEOTIDE SEQUENCE</scope>
</reference>
<name>Q4S8G4_TETNG</name>
<organism evidence="2">
    <name type="scientific">Tetraodon nigroviridis</name>
    <name type="common">Spotted green pufferfish</name>
    <name type="synonym">Chelonodon nigroviridis</name>
    <dbReference type="NCBI Taxonomy" id="99883"/>
    <lineage>
        <taxon>Eukaryota</taxon>
        <taxon>Metazoa</taxon>
        <taxon>Chordata</taxon>
        <taxon>Craniata</taxon>
        <taxon>Vertebrata</taxon>
        <taxon>Euteleostomi</taxon>
        <taxon>Actinopterygii</taxon>
        <taxon>Neopterygii</taxon>
        <taxon>Teleostei</taxon>
        <taxon>Neoteleostei</taxon>
        <taxon>Acanthomorphata</taxon>
        <taxon>Eupercaria</taxon>
        <taxon>Tetraodontiformes</taxon>
        <taxon>Tetradontoidea</taxon>
        <taxon>Tetraodontidae</taxon>
        <taxon>Tetraodon</taxon>
    </lineage>
</organism>
<dbReference type="KEGG" id="tng:GSTEN00022347G001"/>
<dbReference type="AlphaFoldDB" id="Q4S8G4"/>
<feature type="region of interest" description="Disordered" evidence="1">
    <location>
        <begin position="90"/>
        <end position="119"/>
    </location>
</feature>
<sequence length="119" mass="13371">SHKNQGNRHSRACRDESVGRFGLPAAPGWMCVTCDRKSSLSRAVNCCFQIRQVRRLSGPCIQRYSLFCSGECSTYVTPAFADPSTPPPFICPHSPHRPPALTHSPRSFQGKPAWRRRRC</sequence>
<reference evidence="2" key="1">
    <citation type="journal article" date="2004" name="Nature">
        <title>Genome duplication in the teleost fish Tetraodon nigroviridis reveals the early vertebrate proto-karyotype.</title>
        <authorList>
            <person name="Jaillon O."/>
            <person name="Aury J.-M."/>
            <person name="Brunet F."/>
            <person name="Petit J.-L."/>
            <person name="Stange-Thomann N."/>
            <person name="Mauceli E."/>
            <person name="Bouneau L."/>
            <person name="Fischer C."/>
            <person name="Ozouf-Costaz C."/>
            <person name="Bernot A."/>
            <person name="Nicaud S."/>
            <person name="Jaffe D."/>
            <person name="Fisher S."/>
            <person name="Lutfalla G."/>
            <person name="Dossat C."/>
            <person name="Segurens B."/>
            <person name="Dasilva C."/>
            <person name="Salanoubat M."/>
            <person name="Levy M."/>
            <person name="Boudet N."/>
            <person name="Castellano S."/>
            <person name="Anthouard V."/>
            <person name="Jubin C."/>
            <person name="Castelli V."/>
            <person name="Katinka M."/>
            <person name="Vacherie B."/>
            <person name="Biemont C."/>
            <person name="Skalli Z."/>
            <person name="Cattolico L."/>
            <person name="Poulain J."/>
            <person name="De Berardinis V."/>
            <person name="Cruaud C."/>
            <person name="Duprat S."/>
            <person name="Brottier P."/>
            <person name="Coutanceau J.-P."/>
            <person name="Gouzy J."/>
            <person name="Parra G."/>
            <person name="Lardier G."/>
            <person name="Chapple C."/>
            <person name="McKernan K.J."/>
            <person name="McEwan P."/>
            <person name="Bosak S."/>
            <person name="Kellis M."/>
            <person name="Volff J.-N."/>
            <person name="Guigo R."/>
            <person name="Zody M.C."/>
            <person name="Mesirov J."/>
            <person name="Lindblad-Toh K."/>
            <person name="Birren B."/>
            <person name="Nusbaum C."/>
            <person name="Kahn D."/>
            <person name="Robinson-Rechavi M."/>
            <person name="Laudet V."/>
            <person name="Schachter V."/>
            <person name="Quetier F."/>
            <person name="Saurin W."/>
            <person name="Scarpelli C."/>
            <person name="Wincker P."/>
            <person name="Lander E.S."/>
            <person name="Weissenbach J."/>
            <person name="Roest Crollius H."/>
        </authorList>
    </citation>
    <scope>NUCLEOTIDE SEQUENCE [LARGE SCALE GENOMIC DNA]</scope>
</reference>
<accession>Q4S8G4</accession>
<evidence type="ECO:0000256" key="1">
    <source>
        <dbReference type="SAM" id="MobiDB-lite"/>
    </source>
</evidence>
<evidence type="ECO:0000313" key="2">
    <source>
        <dbReference type="EMBL" id="CAG03068.1"/>
    </source>
</evidence>